<dbReference type="Proteomes" id="UP000054988">
    <property type="component" value="Unassembled WGS sequence"/>
</dbReference>
<accession>A0A0W0FHZ8</accession>
<name>A0A0W0FHZ8_MONRR</name>
<dbReference type="EMBL" id="LATX01001959">
    <property type="protein sequence ID" value="KTB35910.1"/>
    <property type="molecule type" value="Genomic_DNA"/>
</dbReference>
<dbReference type="AlphaFoldDB" id="A0A0W0FHZ8"/>
<protein>
    <recommendedName>
        <fullName evidence="4">Extracellular membrane protein CFEM domain-containing protein</fullName>
    </recommendedName>
</protein>
<evidence type="ECO:0000256" key="1">
    <source>
        <dbReference type="SAM" id="SignalP"/>
    </source>
</evidence>
<keyword evidence="1" id="KW-0732">Signal</keyword>
<feature type="signal peptide" evidence="1">
    <location>
        <begin position="1"/>
        <end position="20"/>
    </location>
</feature>
<comment type="caution">
    <text evidence="2">The sequence shown here is derived from an EMBL/GenBank/DDBJ whole genome shotgun (WGS) entry which is preliminary data.</text>
</comment>
<organism evidence="2 3">
    <name type="scientific">Moniliophthora roreri</name>
    <name type="common">Frosty pod rot fungus</name>
    <name type="synonym">Monilia roreri</name>
    <dbReference type="NCBI Taxonomy" id="221103"/>
    <lineage>
        <taxon>Eukaryota</taxon>
        <taxon>Fungi</taxon>
        <taxon>Dikarya</taxon>
        <taxon>Basidiomycota</taxon>
        <taxon>Agaricomycotina</taxon>
        <taxon>Agaricomycetes</taxon>
        <taxon>Agaricomycetidae</taxon>
        <taxon>Agaricales</taxon>
        <taxon>Marasmiineae</taxon>
        <taxon>Marasmiaceae</taxon>
        <taxon>Moniliophthora</taxon>
    </lineage>
</organism>
<proteinExistence type="predicted"/>
<evidence type="ECO:0008006" key="4">
    <source>
        <dbReference type="Google" id="ProtNLM"/>
    </source>
</evidence>
<evidence type="ECO:0000313" key="2">
    <source>
        <dbReference type="EMBL" id="KTB35910.1"/>
    </source>
</evidence>
<sequence>MRITTSLLVIILGTAFTVVAEDKCITDCRKAAPTDCLFVEGYQACICKDQKRQHAVAQCFKKCDQEEVAKAKAFSDKICKIYEQPEEYPGQDCVEACGVDLIRFTKNKCKNTSDWDCLCDEATYLDDIQYCFDGRICNAHAVKKWDEQCKKCKKCKILKATRPWRIRNLVDPQGPSHIPVI</sequence>
<evidence type="ECO:0000313" key="3">
    <source>
        <dbReference type="Proteomes" id="UP000054988"/>
    </source>
</evidence>
<reference evidence="2 3" key="1">
    <citation type="submission" date="2015-12" db="EMBL/GenBank/DDBJ databases">
        <title>Draft genome sequence of Moniliophthora roreri, the causal agent of frosty pod rot of cacao.</title>
        <authorList>
            <person name="Aime M.C."/>
            <person name="Diaz-Valderrama J.R."/>
            <person name="Kijpornyongpan T."/>
            <person name="Phillips-Mora W."/>
        </authorList>
    </citation>
    <scope>NUCLEOTIDE SEQUENCE [LARGE SCALE GENOMIC DNA]</scope>
    <source>
        <strain evidence="2 3">MCA 2952</strain>
    </source>
</reference>
<gene>
    <name evidence="2" type="ORF">WG66_11506</name>
</gene>
<feature type="chain" id="PRO_5006901792" description="Extracellular membrane protein CFEM domain-containing protein" evidence="1">
    <location>
        <begin position="21"/>
        <end position="181"/>
    </location>
</feature>